<organism evidence="7 8">
    <name type="scientific">Corynebacterium amycolatum</name>
    <dbReference type="NCBI Taxonomy" id="43765"/>
    <lineage>
        <taxon>Bacteria</taxon>
        <taxon>Bacillati</taxon>
        <taxon>Actinomycetota</taxon>
        <taxon>Actinomycetes</taxon>
        <taxon>Mycobacteriales</taxon>
        <taxon>Corynebacteriaceae</taxon>
        <taxon>Corynebacterium</taxon>
    </lineage>
</organism>
<evidence type="ECO:0000256" key="2">
    <source>
        <dbReference type="ARBA" id="ARBA00022448"/>
    </source>
</evidence>
<feature type="transmembrane region" description="Helical" evidence="6">
    <location>
        <begin position="398"/>
        <end position="419"/>
    </location>
</feature>
<feature type="transmembrane region" description="Helical" evidence="6">
    <location>
        <begin position="52"/>
        <end position="73"/>
    </location>
</feature>
<dbReference type="EMBL" id="CP120206">
    <property type="protein sequence ID" value="WET44366.1"/>
    <property type="molecule type" value="Genomic_DNA"/>
</dbReference>
<dbReference type="GO" id="GO:0015086">
    <property type="term" value="F:cadmium ion transmembrane transporter activity"/>
    <property type="evidence" value="ECO:0007669"/>
    <property type="project" value="TreeGrafter"/>
</dbReference>
<dbReference type="PANTHER" id="PTHR11706">
    <property type="entry name" value="SOLUTE CARRIER PROTEIN FAMILY 11 MEMBER"/>
    <property type="match status" value="1"/>
</dbReference>
<dbReference type="GO" id="GO:0034755">
    <property type="term" value="P:iron ion transmembrane transport"/>
    <property type="evidence" value="ECO:0007669"/>
    <property type="project" value="TreeGrafter"/>
</dbReference>
<evidence type="ECO:0000256" key="6">
    <source>
        <dbReference type="SAM" id="Phobius"/>
    </source>
</evidence>
<sequence length="422" mass="43829">MKDSGVQGAQVTSSSEKNRKPMMSLLGPAFVAAIAYVDPGNVAANLSAGASYGYLLLWVLVVSNLMAMVVQYLSAKYGLVTGRSLTAGVADRFGSNRPGRLAYWVQAEIVAAATDVAEIIGGATALYLLFGTPMLLGGVIVGVVSLGLLLLQGGRSQRTFEGVIVAFLLVITVGFLAGLFVTGLSLGEMANGILPRFQGAHTVVLAASMLGATVMPHAVYLHSGLVRDREYKVEDDASLRQHLRATRIDVFGALVLAGSVNIGMLCLAAEALPGVEGTDSIEGAHAAVTSALGPVVGILFGVGLLASGLASSSVGCYAGDLIMRDLLKVHVPMLVRRIVTIIPALLIIASGAEPTWALVLSQVVLSIGIPFALVPLVYMTSSRAEMGIWANTPLLRRVAWVICGLIIALNVALVVLVLMGKG</sequence>
<feature type="transmembrane region" description="Helical" evidence="6">
    <location>
        <begin position="250"/>
        <end position="272"/>
    </location>
</feature>
<feature type="transmembrane region" description="Helical" evidence="6">
    <location>
        <begin position="163"/>
        <end position="187"/>
    </location>
</feature>
<dbReference type="AlphaFoldDB" id="A0AB38XXN1"/>
<feature type="transmembrane region" description="Helical" evidence="6">
    <location>
        <begin position="126"/>
        <end position="151"/>
    </location>
</feature>
<dbReference type="PANTHER" id="PTHR11706:SF33">
    <property type="entry name" value="NATURAL RESISTANCE-ASSOCIATED MACROPHAGE PROTEIN 2"/>
    <property type="match status" value="1"/>
</dbReference>
<evidence type="ECO:0000313" key="7">
    <source>
        <dbReference type="EMBL" id="WET44366.1"/>
    </source>
</evidence>
<keyword evidence="2" id="KW-0813">Transport</keyword>
<dbReference type="NCBIfam" id="NF001923">
    <property type="entry name" value="PRK00701.1"/>
    <property type="match status" value="1"/>
</dbReference>
<feature type="transmembrane region" description="Helical" evidence="6">
    <location>
        <begin position="292"/>
        <end position="322"/>
    </location>
</feature>
<feature type="transmembrane region" description="Helical" evidence="6">
    <location>
        <begin position="358"/>
        <end position="378"/>
    </location>
</feature>
<reference evidence="7" key="1">
    <citation type="submission" date="2023-03" db="EMBL/GenBank/DDBJ databases">
        <title>Corynebacterium amycolatum SB-1.</title>
        <authorList>
            <person name="Jo H."/>
        </authorList>
    </citation>
    <scope>NUCLEOTIDE SEQUENCE</scope>
    <source>
        <strain evidence="7">SB-1</strain>
    </source>
</reference>
<evidence type="ECO:0000256" key="5">
    <source>
        <dbReference type="ARBA" id="ARBA00023136"/>
    </source>
</evidence>
<keyword evidence="5 6" id="KW-0472">Membrane</keyword>
<dbReference type="PRINTS" id="PR00447">
    <property type="entry name" value="NATRESASSCMP"/>
</dbReference>
<dbReference type="GO" id="GO:0005886">
    <property type="term" value="C:plasma membrane"/>
    <property type="evidence" value="ECO:0007669"/>
    <property type="project" value="TreeGrafter"/>
</dbReference>
<feature type="transmembrane region" description="Helical" evidence="6">
    <location>
        <begin position="334"/>
        <end position="352"/>
    </location>
</feature>
<evidence type="ECO:0000256" key="4">
    <source>
        <dbReference type="ARBA" id="ARBA00022989"/>
    </source>
</evidence>
<feature type="transmembrane region" description="Helical" evidence="6">
    <location>
        <begin position="199"/>
        <end position="221"/>
    </location>
</feature>
<dbReference type="NCBIfam" id="NF037982">
    <property type="entry name" value="Nramp_1"/>
    <property type="match status" value="1"/>
</dbReference>
<dbReference type="InterPro" id="IPR001046">
    <property type="entry name" value="NRAMP_fam"/>
</dbReference>
<proteinExistence type="predicted"/>
<keyword evidence="3 6" id="KW-0812">Transmembrane</keyword>
<comment type="subcellular location">
    <subcellularLocation>
        <location evidence="1">Membrane</location>
        <topology evidence="1">Multi-pass membrane protein</topology>
    </subcellularLocation>
</comment>
<dbReference type="GO" id="GO:0005384">
    <property type="term" value="F:manganese ion transmembrane transporter activity"/>
    <property type="evidence" value="ECO:0007669"/>
    <property type="project" value="TreeGrafter"/>
</dbReference>
<gene>
    <name evidence="7" type="ORF">P2W56_02670</name>
</gene>
<dbReference type="Proteomes" id="UP001220238">
    <property type="component" value="Chromosome"/>
</dbReference>
<keyword evidence="4 6" id="KW-1133">Transmembrane helix</keyword>
<evidence type="ECO:0000256" key="1">
    <source>
        <dbReference type="ARBA" id="ARBA00004141"/>
    </source>
</evidence>
<protein>
    <submittedName>
        <fullName evidence="7">Nramp family divalent metal transporter</fullName>
    </submittedName>
</protein>
<accession>A0AB38XXN1</accession>
<feature type="transmembrane region" description="Helical" evidence="6">
    <location>
        <begin position="21"/>
        <end position="37"/>
    </location>
</feature>
<name>A0AB38XXN1_CORAY</name>
<dbReference type="Pfam" id="PF01566">
    <property type="entry name" value="Nramp"/>
    <property type="match status" value="1"/>
</dbReference>
<evidence type="ECO:0000313" key="8">
    <source>
        <dbReference type="Proteomes" id="UP001220238"/>
    </source>
</evidence>
<evidence type="ECO:0000256" key="3">
    <source>
        <dbReference type="ARBA" id="ARBA00022692"/>
    </source>
</evidence>